<protein>
    <submittedName>
        <fullName evidence="2">DUF5689 domain-containing protein</fullName>
    </submittedName>
</protein>
<dbReference type="Pfam" id="PF18942">
    <property type="entry name" value="DUF5689"/>
    <property type="match status" value="1"/>
</dbReference>
<feature type="domain" description="DUF5689" evidence="1">
    <location>
        <begin position="156"/>
        <end position="347"/>
    </location>
</feature>
<sequence length="663" mass="71816">MKNFKLLYISVLSLVVFLNSCKEDETPSDPVINFDSDSAYLMENESDGEVVTIEFTSPATQDGIIMVDLNSMENVTEENFRTIPSTENGIIYLPFLADSKKVSFFLYYVDNNDDDNVLEQPRNISFTISSSSENVELGNITEKTFTIGDDEAPAIYSIAEIRDMYANEGGKVFSEKAFVGGVVTSLNDNLNSRNVFIQDYSGGIVLRFKDDNQLVLGDTVTVNINGVELTDFRNLVQLSNIHNDSAVSRGEGTMPEPASISIEELNSGNYQAMLVTLNDVYFPAANGQETVSGNTTFTDGVSYGDMRVESGASFSNKLIPYGIGTLTGIAGTYYNNPQLLPQKAEDIFENNITSTIIVSGITDNTVESFGVILTGNISDAKTFAISGTDLNSEVIVSASEYFEVSTDNNSFSNEISIAAADANSGEQTIYVRFTPNSGQSGELTGTITLSSIGAENTTIYVSGTEENPVTILAYNSFEEGTTGWKYFDTGDSSLDHDLVNNDGEPSIEMEGTGNEMAFDAYYYNTLNLTGLTEGEYSGVTSYTGTVGSYVDGSKGYQLSSVKGLVTLTFAEVALTGHTNYAVSLSYFIDNSLVTNEYLKISVITNDGTIVLFDSTTDAYDLDTWTEASASLDGKTSAQLVIEFQEASDSKTVYFDDIKITGSN</sequence>
<proteinExistence type="predicted"/>
<organism evidence="2 3">
    <name type="scientific">Mangrovivirga halotolerans</name>
    <dbReference type="NCBI Taxonomy" id="2993936"/>
    <lineage>
        <taxon>Bacteria</taxon>
        <taxon>Pseudomonadati</taxon>
        <taxon>Bacteroidota</taxon>
        <taxon>Cytophagia</taxon>
        <taxon>Cytophagales</taxon>
        <taxon>Mangrovivirgaceae</taxon>
        <taxon>Mangrovivirga</taxon>
    </lineage>
</organism>
<dbReference type="RefSeq" id="WP_266058363.1">
    <property type="nucleotide sequence ID" value="NZ_JAPFQN010000011.1"/>
</dbReference>
<evidence type="ECO:0000313" key="2">
    <source>
        <dbReference type="EMBL" id="MCX2745765.1"/>
    </source>
</evidence>
<evidence type="ECO:0000259" key="1">
    <source>
        <dbReference type="Pfam" id="PF18942"/>
    </source>
</evidence>
<name>A0ABT3RXA6_9BACT</name>
<keyword evidence="3" id="KW-1185">Reference proteome</keyword>
<reference evidence="2 3" key="1">
    <citation type="submission" date="2022-11" db="EMBL/GenBank/DDBJ databases">
        <title>The characterization of three novel Bacteroidetes species and genomic analysis of their roles in tidal elemental geochemical cycles.</title>
        <authorList>
            <person name="Ma K."/>
        </authorList>
    </citation>
    <scope>NUCLEOTIDE SEQUENCE [LARGE SCALE GENOMIC DNA]</scope>
    <source>
        <strain evidence="2 3">M17</strain>
    </source>
</reference>
<gene>
    <name evidence="2" type="ORF">OO013_17920</name>
</gene>
<evidence type="ECO:0000313" key="3">
    <source>
        <dbReference type="Proteomes" id="UP001209885"/>
    </source>
</evidence>
<accession>A0ABT3RXA6</accession>
<comment type="caution">
    <text evidence="2">The sequence shown here is derived from an EMBL/GenBank/DDBJ whole genome shotgun (WGS) entry which is preliminary data.</text>
</comment>
<dbReference type="InterPro" id="IPR043744">
    <property type="entry name" value="DUF5689"/>
</dbReference>
<dbReference type="Proteomes" id="UP001209885">
    <property type="component" value="Unassembled WGS sequence"/>
</dbReference>
<dbReference type="EMBL" id="JAPFQN010000011">
    <property type="protein sequence ID" value="MCX2745765.1"/>
    <property type="molecule type" value="Genomic_DNA"/>
</dbReference>